<keyword evidence="2" id="KW-0547">Nucleotide-binding</keyword>
<dbReference type="SUPFAM" id="SSF46785">
    <property type="entry name" value="Winged helix' DNA-binding domain"/>
    <property type="match status" value="1"/>
</dbReference>
<comment type="caution">
    <text evidence="8">The sequence shown here is derived from an EMBL/GenBank/DDBJ whole genome shotgun (WGS) entry which is preliminary data.</text>
</comment>
<dbReference type="InterPro" id="IPR027417">
    <property type="entry name" value="P-loop_NTPase"/>
</dbReference>
<dbReference type="GO" id="GO:0006355">
    <property type="term" value="P:regulation of DNA-templated transcription"/>
    <property type="evidence" value="ECO:0007669"/>
    <property type="project" value="InterPro"/>
</dbReference>
<accession>A0AAW8T8F2</accession>
<evidence type="ECO:0000259" key="7">
    <source>
        <dbReference type="PROSITE" id="PS51372"/>
    </source>
</evidence>
<evidence type="ECO:0000259" key="5">
    <source>
        <dbReference type="PROSITE" id="PS50045"/>
    </source>
</evidence>
<dbReference type="SMART" id="SM00382">
    <property type="entry name" value="AAA"/>
    <property type="match status" value="1"/>
</dbReference>
<dbReference type="Pfam" id="PF03610">
    <property type="entry name" value="EIIA-man"/>
    <property type="match status" value="1"/>
</dbReference>
<dbReference type="Gene3D" id="1.10.1790.10">
    <property type="entry name" value="PRD domain"/>
    <property type="match status" value="1"/>
</dbReference>
<dbReference type="PROSITE" id="PS51096">
    <property type="entry name" value="PTS_EIIA_TYPE_4"/>
    <property type="match status" value="1"/>
</dbReference>
<dbReference type="CDD" id="cd00009">
    <property type="entry name" value="AAA"/>
    <property type="match status" value="1"/>
</dbReference>
<dbReference type="PROSITE" id="PS00675">
    <property type="entry name" value="SIGMA54_INTERACT_1"/>
    <property type="match status" value="1"/>
</dbReference>
<reference evidence="8" key="1">
    <citation type="submission" date="2023-03" db="EMBL/GenBank/DDBJ databases">
        <authorList>
            <person name="Shen W."/>
            <person name="Cai J."/>
        </authorList>
    </citation>
    <scope>NUCLEOTIDE SEQUENCE</scope>
    <source>
        <strain evidence="8">Y15</strain>
    </source>
</reference>
<dbReference type="PANTHER" id="PTHR32071">
    <property type="entry name" value="TRANSCRIPTIONAL REGULATORY PROTEIN"/>
    <property type="match status" value="1"/>
</dbReference>
<dbReference type="InterPro" id="IPR025662">
    <property type="entry name" value="Sigma_54_int_dom_ATP-bd_1"/>
</dbReference>
<dbReference type="InterPro" id="IPR025943">
    <property type="entry name" value="Sigma_54_int_dom_ATP-bd_2"/>
</dbReference>
<sequence>MKKEILKYIESLTNESISIVDESFAASATDICERFNIKRNTASRYLNELVTEGYLIKINTRPVLFLSKRHTEESLDVECVKKNYSSFDELLHYNEEDVFDIVIGRNGSLRNVIDQLISAANYPGGLPILFQGESGTGKSMLARKVYDFCLQQGILEKDSPFVVFNCAQYFNNPELLSSQLFGYKKGSFTGADNDRRGLIEEAEGGILFLDEVHRLSPEGQEKLFILMDQKIFSRIGETENKRKANVRLIFATTEDVQSVFLPTFIRRIPMVCKLPNFSNRTYKEREDLVYLMFKNEASVLKISIRVSSTVIYILTHSEHKGNIGEIENLIKRICAQEFSFQNEKNPIDIRRASIPKEFIIDNLEALDGKRFINEPILFTPSMEIRVSKEETVFNKYADIFMSRVLRSFALLTENKINQNDFREQVSSDLYSFIDQLIFNDSNTSQEILNYMIRQIQESFQMVLHSKNNLFNGNDIFIIAHYLLKRNDTLRFSVNEREIRNLYKHLQKMIRQDTQTLFQMLENNLDISLSEFDKLFILLTQLTGTVNQVESKNFSGLIVAHGYATASSISSVVNRMLKTHIYDSFDMPLDISTEEMIGRIENYIKTNNYQEGLLVLVDMGSLHNIGKRLVQSTSSPVVLVNNVSTEMALWGGSLLQQGVSMVEISEKMKESGKIHCQIIYPERTKKKTIIISCSTGYGTALKLKEMFTKIVPKESSVYFIAQDFEKILQNGLELEVFKTNEVIGLIGTNNPHIDSLPFISIEDLFTDKDNRLLKLLETHTTKELAEVVNNEMIKNLSLNKIIDSLTILDSNKIITQIEPCLDSLERYLNKQLNNSQKLNLYVHISCMIERLMRGKKMDSFPQDGYFRENQEHLGSLISTAFRPIEQLYNISLPIEECYYIYNITQNLD</sequence>
<dbReference type="GO" id="GO:0016020">
    <property type="term" value="C:membrane"/>
    <property type="evidence" value="ECO:0007669"/>
    <property type="project" value="InterPro"/>
</dbReference>
<dbReference type="InterPro" id="IPR011608">
    <property type="entry name" value="PRD"/>
</dbReference>
<dbReference type="GO" id="GO:0005524">
    <property type="term" value="F:ATP binding"/>
    <property type="evidence" value="ECO:0007669"/>
    <property type="project" value="UniProtKB-KW"/>
</dbReference>
<dbReference type="Gene3D" id="3.40.50.510">
    <property type="entry name" value="Phosphotransferase system, mannose-type IIA component"/>
    <property type="match status" value="1"/>
</dbReference>
<feature type="domain" description="PTS EIIA type-4" evidence="6">
    <location>
        <begin position="552"/>
        <end position="675"/>
    </location>
</feature>
<keyword evidence="3" id="KW-0067">ATP-binding</keyword>
<dbReference type="InterPro" id="IPR036634">
    <property type="entry name" value="PRD_sf"/>
</dbReference>
<protein>
    <submittedName>
        <fullName evidence="8">Sigma 54-interacting transcriptional regulator</fullName>
    </submittedName>
</protein>
<evidence type="ECO:0000313" key="9">
    <source>
        <dbReference type="Proteomes" id="UP001254770"/>
    </source>
</evidence>
<name>A0AAW8T8F2_9ENTE</name>
<dbReference type="Proteomes" id="UP001254770">
    <property type="component" value="Unassembled WGS sequence"/>
</dbReference>
<evidence type="ECO:0000256" key="4">
    <source>
        <dbReference type="ARBA" id="ARBA00023125"/>
    </source>
</evidence>
<dbReference type="RefSeq" id="WP_311816546.1">
    <property type="nucleotide sequence ID" value="NZ_JARPXG010000005.1"/>
</dbReference>
<dbReference type="InterPro" id="IPR036662">
    <property type="entry name" value="PTS_EIIA_man-typ_sf"/>
</dbReference>
<evidence type="ECO:0000259" key="6">
    <source>
        <dbReference type="PROSITE" id="PS51096"/>
    </source>
</evidence>
<dbReference type="InterPro" id="IPR004701">
    <property type="entry name" value="PTS_EIIA_man-typ"/>
</dbReference>
<dbReference type="GO" id="GO:0016740">
    <property type="term" value="F:transferase activity"/>
    <property type="evidence" value="ECO:0007669"/>
    <property type="project" value="UniProtKB-KW"/>
</dbReference>
<keyword evidence="4" id="KW-0238">DNA-binding</keyword>
<evidence type="ECO:0000256" key="1">
    <source>
        <dbReference type="ARBA" id="ARBA00022679"/>
    </source>
</evidence>
<dbReference type="EMBL" id="JARPXL010000002">
    <property type="protein sequence ID" value="MDT2543208.1"/>
    <property type="molecule type" value="Genomic_DNA"/>
</dbReference>
<proteinExistence type="predicted"/>
<dbReference type="InterPro" id="IPR003593">
    <property type="entry name" value="AAA+_ATPase"/>
</dbReference>
<evidence type="ECO:0000256" key="3">
    <source>
        <dbReference type="ARBA" id="ARBA00022840"/>
    </source>
</evidence>
<dbReference type="Gene3D" id="3.40.50.300">
    <property type="entry name" value="P-loop containing nucleotide triphosphate hydrolases"/>
    <property type="match status" value="1"/>
</dbReference>
<organism evidence="8 9">
    <name type="scientific">Enterococcus raffinosus</name>
    <dbReference type="NCBI Taxonomy" id="71452"/>
    <lineage>
        <taxon>Bacteria</taxon>
        <taxon>Bacillati</taxon>
        <taxon>Bacillota</taxon>
        <taxon>Bacilli</taxon>
        <taxon>Lactobacillales</taxon>
        <taxon>Enterococcaceae</taxon>
        <taxon>Enterococcus</taxon>
    </lineage>
</organism>
<dbReference type="InterPro" id="IPR036390">
    <property type="entry name" value="WH_DNA-bd_sf"/>
</dbReference>
<dbReference type="PROSITE" id="PS50045">
    <property type="entry name" value="SIGMA54_INTERACT_4"/>
    <property type="match status" value="1"/>
</dbReference>
<feature type="domain" description="Sigma-54 factor interaction" evidence="5">
    <location>
        <begin position="102"/>
        <end position="335"/>
    </location>
</feature>
<dbReference type="Pfam" id="PF00874">
    <property type="entry name" value="PRD"/>
    <property type="match status" value="1"/>
</dbReference>
<dbReference type="Pfam" id="PF00158">
    <property type="entry name" value="Sigma54_activat"/>
    <property type="match status" value="1"/>
</dbReference>
<evidence type="ECO:0000313" key="8">
    <source>
        <dbReference type="EMBL" id="MDT2543208.1"/>
    </source>
</evidence>
<dbReference type="AlphaFoldDB" id="A0AAW8T8F2"/>
<dbReference type="SUPFAM" id="SSF63520">
    <property type="entry name" value="PTS-regulatory domain, PRD"/>
    <property type="match status" value="1"/>
</dbReference>
<dbReference type="PANTHER" id="PTHR32071:SF38">
    <property type="entry name" value="PSP OPERON TRANSCRIPTIONAL ACTIVATOR"/>
    <property type="match status" value="1"/>
</dbReference>
<feature type="domain" description="PRD" evidence="7">
    <location>
        <begin position="807"/>
        <end position="907"/>
    </location>
</feature>
<gene>
    <name evidence="8" type="ORF">P7D69_02470</name>
</gene>
<dbReference type="PROSITE" id="PS00676">
    <property type="entry name" value="SIGMA54_INTERACT_2"/>
    <property type="match status" value="1"/>
</dbReference>
<dbReference type="SUPFAM" id="SSF53062">
    <property type="entry name" value="PTS system fructose IIA component-like"/>
    <property type="match status" value="1"/>
</dbReference>
<dbReference type="GO" id="GO:0009401">
    <property type="term" value="P:phosphoenolpyruvate-dependent sugar phosphotransferase system"/>
    <property type="evidence" value="ECO:0007669"/>
    <property type="project" value="InterPro"/>
</dbReference>
<evidence type="ECO:0000256" key="2">
    <source>
        <dbReference type="ARBA" id="ARBA00022741"/>
    </source>
</evidence>
<dbReference type="PROSITE" id="PS51372">
    <property type="entry name" value="PRD_2"/>
    <property type="match status" value="1"/>
</dbReference>
<keyword evidence="1" id="KW-0808">Transferase</keyword>
<dbReference type="SUPFAM" id="SSF52540">
    <property type="entry name" value="P-loop containing nucleoside triphosphate hydrolases"/>
    <property type="match status" value="1"/>
</dbReference>
<dbReference type="GO" id="GO:0003677">
    <property type="term" value="F:DNA binding"/>
    <property type="evidence" value="ECO:0007669"/>
    <property type="project" value="UniProtKB-KW"/>
</dbReference>
<dbReference type="InterPro" id="IPR002078">
    <property type="entry name" value="Sigma_54_int"/>
</dbReference>